<dbReference type="STRING" id="1494590.ATN84_21065"/>
<keyword evidence="2" id="KW-1185">Reference proteome</keyword>
<dbReference type="AlphaFoldDB" id="A0A135HPM3"/>
<protein>
    <recommendedName>
        <fullName evidence="3">Nitrate reductase</fullName>
    </recommendedName>
</protein>
<name>A0A135HPM3_9HYPH</name>
<dbReference type="OrthoDB" id="7067390at2"/>
<evidence type="ECO:0000313" key="1">
    <source>
        <dbReference type="EMBL" id="KXF75162.1"/>
    </source>
</evidence>
<organism evidence="1 2">
    <name type="scientific">Paramesorhizobium deserti</name>
    <dbReference type="NCBI Taxonomy" id="1494590"/>
    <lineage>
        <taxon>Bacteria</taxon>
        <taxon>Pseudomonadati</taxon>
        <taxon>Pseudomonadota</taxon>
        <taxon>Alphaproteobacteria</taxon>
        <taxon>Hyphomicrobiales</taxon>
        <taxon>Phyllobacteriaceae</taxon>
        <taxon>Paramesorhizobium</taxon>
    </lineage>
</organism>
<reference evidence="1 2" key="1">
    <citation type="submission" date="2015-11" db="EMBL/GenBank/DDBJ databases">
        <title>Draft genome sequence of Paramesorhizobium deserti A-3-E, a strain highly resistant to diverse beta-lactam antibiotics.</title>
        <authorList>
            <person name="Lv R."/>
            <person name="Yang X."/>
            <person name="Fang N."/>
            <person name="Guo J."/>
            <person name="Luo X."/>
            <person name="Peng F."/>
            <person name="Yang R."/>
            <person name="Cui Y."/>
            <person name="Fang C."/>
            <person name="Song Y."/>
        </authorList>
    </citation>
    <scope>NUCLEOTIDE SEQUENCE [LARGE SCALE GENOMIC DNA]</scope>
    <source>
        <strain evidence="1 2">A-3-E</strain>
    </source>
</reference>
<proteinExistence type="predicted"/>
<gene>
    <name evidence="1" type="ORF">ATN84_21065</name>
</gene>
<sequence length="94" mass="9950">MSRPFVNPLARGTPAVISHARAIKKWTREALALPDDAVVSVNELACHVPGCPPKETVVLVMQGGRTIQVSVHKALHDVTRDDIALTFGAASGEG</sequence>
<comment type="caution">
    <text evidence="1">The sequence shown here is derived from an EMBL/GenBank/DDBJ whole genome shotgun (WGS) entry which is preliminary data.</text>
</comment>
<evidence type="ECO:0008006" key="3">
    <source>
        <dbReference type="Google" id="ProtNLM"/>
    </source>
</evidence>
<evidence type="ECO:0000313" key="2">
    <source>
        <dbReference type="Proteomes" id="UP000070107"/>
    </source>
</evidence>
<dbReference type="RefSeq" id="WP_068884943.1">
    <property type="nucleotide sequence ID" value="NZ_LNTU01000039.1"/>
</dbReference>
<dbReference type="EMBL" id="LNTU01000039">
    <property type="protein sequence ID" value="KXF75162.1"/>
    <property type="molecule type" value="Genomic_DNA"/>
</dbReference>
<accession>A0A135HPM3</accession>
<dbReference type="Proteomes" id="UP000070107">
    <property type="component" value="Unassembled WGS sequence"/>
</dbReference>